<dbReference type="InterPro" id="IPR019190">
    <property type="entry name" value="EXOV"/>
</dbReference>
<dbReference type="EMBL" id="FUEG01000006">
    <property type="protein sequence ID" value="SJL06059.1"/>
    <property type="molecule type" value="Genomic_DNA"/>
</dbReference>
<evidence type="ECO:0000313" key="3">
    <source>
        <dbReference type="EMBL" id="SJL06059.1"/>
    </source>
</evidence>
<dbReference type="OMA" id="FRDECEW"/>
<dbReference type="GO" id="GO:0045145">
    <property type="term" value="F:single-stranded DNA 5'-3' DNA exonuclease activity"/>
    <property type="evidence" value="ECO:0007669"/>
    <property type="project" value="InterPro"/>
</dbReference>
<protein>
    <recommendedName>
        <fullName evidence="5">Exonuclease V</fullName>
    </recommendedName>
</protein>
<dbReference type="PANTHER" id="PTHR14464">
    <property type="entry name" value="EXONUCLEASE V"/>
    <property type="match status" value="1"/>
</dbReference>
<comment type="similarity">
    <text evidence="1">Belongs to the EXO5 family.</text>
</comment>
<evidence type="ECO:0000313" key="4">
    <source>
        <dbReference type="Proteomes" id="UP000219338"/>
    </source>
</evidence>
<name>A0A284RBF9_ARMOS</name>
<feature type="region of interest" description="Disordered" evidence="2">
    <location>
        <begin position="205"/>
        <end position="228"/>
    </location>
</feature>
<evidence type="ECO:0000256" key="2">
    <source>
        <dbReference type="SAM" id="MobiDB-lite"/>
    </source>
</evidence>
<dbReference type="GO" id="GO:0005634">
    <property type="term" value="C:nucleus"/>
    <property type="evidence" value="ECO:0007669"/>
    <property type="project" value="TreeGrafter"/>
</dbReference>
<sequence length="550" mass="61910">MSLRSDSSDYSDGGLDTLTEADYALIDAASNIASSSDSTTPQGRPKVEIALEDDDVLPVAPEDTCSMYERFRPYQRLSVSDLVGPAWCEQQFEYGLSQMRSKPLGHRPASFVSRNGKEISVKKDVAAVNNKVQKRGTFIHKQLEQELHTKVPVQVTTDEERWGLRFVNMLSSIQFLLTRGRAREMPVFGFVQGHIVTGIIDELKRETTGSPDGSKRLRSPASTPRKCKKRRQVFKSSEGQSLITNFASSSDDKFIDLTVDEEAKTEGPTTPRLYQHTLRLIDTKTRRSDSLPSDEDTLSSRLQLMLYHRLLSSLISTETPFDFTRFWEQANVDPAWRFSERFLTQTGSLLGTSHPAFTCLDDLTTLWRNTTSKLDIPGIDPCLQLIYCRQEPKEDITSAGLLPDPSISQLLPGMLNRIFDLGTEEESAELLWALQESQLMHLNNISGKGGSNDAIPPLFEPSASTSKVDDLYRVIGTKEFKLDDDFLDDYLTSVLDWWMGRRPPRGVSETQTRRCNSCEYISGCEWRDAKASEIKVQAAERRAKLVSPLP</sequence>
<keyword evidence="4" id="KW-1185">Reference proteome</keyword>
<dbReference type="PANTHER" id="PTHR14464:SF4">
    <property type="entry name" value="EXONUCLEASE V"/>
    <property type="match status" value="1"/>
</dbReference>
<dbReference type="GO" id="GO:0005739">
    <property type="term" value="C:mitochondrion"/>
    <property type="evidence" value="ECO:0007669"/>
    <property type="project" value="TreeGrafter"/>
</dbReference>
<proteinExistence type="inferred from homology"/>
<gene>
    <name evidence="3" type="ORF">ARMOST_09395</name>
</gene>
<dbReference type="OrthoDB" id="354769at2759"/>
<dbReference type="AlphaFoldDB" id="A0A284RBF9"/>
<evidence type="ECO:0000256" key="1">
    <source>
        <dbReference type="ARBA" id="ARBA00009797"/>
    </source>
</evidence>
<dbReference type="Pfam" id="PF09810">
    <property type="entry name" value="Exo5"/>
    <property type="match status" value="2"/>
</dbReference>
<evidence type="ECO:0008006" key="5">
    <source>
        <dbReference type="Google" id="ProtNLM"/>
    </source>
</evidence>
<reference evidence="4" key="1">
    <citation type="journal article" date="2017" name="Nat. Ecol. Evol.">
        <title>Genome expansion and lineage-specific genetic innovations in the forest pathogenic fungi Armillaria.</title>
        <authorList>
            <person name="Sipos G."/>
            <person name="Prasanna A.N."/>
            <person name="Walter M.C."/>
            <person name="O'Connor E."/>
            <person name="Balint B."/>
            <person name="Krizsan K."/>
            <person name="Kiss B."/>
            <person name="Hess J."/>
            <person name="Varga T."/>
            <person name="Slot J."/>
            <person name="Riley R."/>
            <person name="Boka B."/>
            <person name="Rigling D."/>
            <person name="Barry K."/>
            <person name="Lee J."/>
            <person name="Mihaltcheva S."/>
            <person name="LaButti K."/>
            <person name="Lipzen A."/>
            <person name="Waldron R."/>
            <person name="Moloney N.M."/>
            <person name="Sperisen C."/>
            <person name="Kredics L."/>
            <person name="Vagvoelgyi C."/>
            <person name="Patrignani A."/>
            <person name="Fitzpatrick D."/>
            <person name="Nagy I."/>
            <person name="Doyle S."/>
            <person name="Anderson J.B."/>
            <person name="Grigoriev I.V."/>
            <person name="Gueldener U."/>
            <person name="Muensterkoetter M."/>
            <person name="Nagy L.G."/>
        </authorList>
    </citation>
    <scope>NUCLEOTIDE SEQUENCE [LARGE SCALE GENOMIC DNA]</scope>
    <source>
        <strain evidence="4">C18/9</strain>
    </source>
</reference>
<dbReference type="Proteomes" id="UP000219338">
    <property type="component" value="Unassembled WGS sequence"/>
</dbReference>
<accession>A0A284RBF9</accession>
<organism evidence="3 4">
    <name type="scientific">Armillaria ostoyae</name>
    <name type="common">Armillaria root rot fungus</name>
    <dbReference type="NCBI Taxonomy" id="47428"/>
    <lineage>
        <taxon>Eukaryota</taxon>
        <taxon>Fungi</taxon>
        <taxon>Dikarya</taxon>
        <taxon>Basidiomycota</taxon>
        <taxon>Agaricomycotina</taxon>
        <taxon>Agaricomycetes</taxon>
        <taxon>Agaricomycetidae</taxon>
        <taxon>Agaricales</taxon>
        <taxon>Marasmiineae</taxon>
        <taxon>Physalacriaceae</taxon>
        <taxon>Armillaria</taxon>
    </lineage>
</organism>
<dbReference type="GO" id="GO:0036297">
    <property type="term" value="P:interstrand cross-link repair"/>
    <property type="evidence" value="ECO:0007669"/>
    <property type="project" value="TreeGrafter"/>
</dbReference>